<name>A0ABR2ZWM3_9AGAR</name>
<proteinExistence type="predicted"/>
<dbReference type="InterPro" id="IPR032675">
    <property type="entry name" value="LRR_dom_sf"/>
</dbReference>
<accession>A0ABR2ZWM3</accession>
<dbReference type="Proteomes" id="UP001437256">
    <property type="component" value="Unassembled WGS sequence"/>
</dbReference>
<gene>
    <name evidence="1" type="ORF">AAF712_007203</name>
</gene>
<evidence type="ECO:0000313" key="2">
    <source>
        <dbReference type="Proteomes" id="UP001437256"/>
    </source>
</evidence>
<keyword evidence="2" id="KW-1185">Reference proteome</keyword>
<sequence length="373" mass="42630">MSVDLYGFHKDVRPILQTYLQNARDRPLRIRLSRSFEHKTTHRREYKDNANDAYNHLLRNIDKCWELTIVHCGSFGSDLPDDAVPDKESFPSLRVLTLDLDTEELSVLPNYLRNALQCTPVLTTLKIEGPFPEYPVYAFDRLTQLDISRLDNCTMGILQTWLPFCTNLKVLVLPNTLDDYDAFHTWDISQQKSVPLVTDLKADIEDYPAYISPAFSAFRFPSLSRLSLRLAGEFVPEDGWPPPFLDALRSSCHSLKELVLTMHSWYGRREDVFPVSNILTIMPNLTSLEFIFVEMVSPSTDPSPRPSSQNSSSCQILHALTVGHHAPEGMMENGRLNEDAWRAHNAQNPSTLLPKLASLRLYEEDPLAKSRKR</sequence>
<protein>
    <submittedName>
        <fullName evidence="1">Uncharacterized protein</fullName>
    </submittedName>
</protein>
<dbReference type="Gene3D" id="3.80.10.10">
    <property type="entry name" value="Ribonuclease Inhibitor"/>
    <property type="match status" value="1"/>
</dbReference>
<reference evidence="1 2" key="1">
    <citation type="submission" date="2024-05" db="EMBL/GenBank/DDBJ databases">
        <title>A draft genome resource for the thread blight pathogen Marasmius tenuissimus strain MS-2.</title>
        <authorList>
            <person name="Yulfo-Soto G.E."/>
            <person name="Baruah I.K."/>
            <person name="Amoako-Attah I."/>
            <person name="Bukari Y."/>
            <person name="Meinhardt L.W."/>
            <person name="Bailey B.A."/>
            <person name="Cohen S.P."/>
        </authorList>
    </citation>
    <scope>NUCLEOTIDE SEQUENCE [LARGE SCALE GENOMIC DNA]</scope>
    <source>
        <strain evidence="1 2">MS-2</strain>
    </source>
</reference>
<dbReference type="EMBL" id="JBBXMP010000043">
    <property type="protein sequence ID" value="KAL0065720.1"/>
    <property type="molecule type" value="Genomic_DNA"/>
</dbReference>
<evidence type="ECO:0000313" key="1">
    <source>
        <dbReference type="EMBL" id="KAL0065720.1"/>
    </source>
</evidence>
<organism evidence="1 2">
    <name type="scientific">Marasmius tenuissimus</name>
    <dbReference type="NCBI Taxonomy" id="585030"/>
    <lineage>
        <taxon>Eukaryota</taxon>
        <taxon>Fungi</taxon>
        <taxon>Dikarya</taxon>
        <taxon>Basidiomycota</taxon>
        <taxon>Agaricomycotina</taxon>
        <taxon>Agaricomycetes</taxon>
        <taxon>Agaricomycetidae</taxon>
        <taxon>Agaricales</taxon>
        <taxon>Marasmiineae</taxon>
        <taxon>Marasmiaceae</taxon>
        <taxon>Marasmius</taxon>
    </lineage>
</organism>
<comment type="caution">
    <text evidence="1">The sequence shown here is derived from an EMBL/GenBank/DDBJ whole genome shotgun (WGS) entry which is preliminary data.</text>
</comment>
<dbReference type="SUPFAM" id="SSF52047">
    <property type="entry name" value="RNI-like"/>
    <property type="match status" value="1"/>
</dbReference>